<dbReference type="InterPro" id="IPR038765">
    <property type="entry name" value="Papain-like_cys_pep_sf"/>
</dbReference>
<dbReference type="EMBL" id="JAMZMM010000221">
    <property type="protein sequence ID" value="MCP2730610.1"/>
    <property type="molecule type" value="Genomic_DNA"/>
</dbReference>
<dbReference type="Gene3D" id="1.10.3670.10">
    <property type="entry name" value="Putative xylanase like domain"/>
    <property type="match status" value="1"/>
</dbReference>
<dbReference type="Pfam" id="PF07313">
    <property type="entry name" value="AmiA-like"/>
    <property type="match status" value="1"/>
</dbReference>
<sequence length="324" mass="35843">MIKISGISVLGLTMTVAINLHFLSQAKVNYSFPNSPFSTTNTSATPSPNKIENPPNTSAANPATQEENEKFQQIIENATAQQLHHKSMPDIIQAIANQFIGTPYQAGLLDKSKAETLVVTLNKFDCVLFVETVLAMARGIAMQDYSYEAFRDRIIEQRYENGELNGYCSRLHYLSGWIDDNQKRGIVENITVTLGGVPLNKQLNFMSTHRQSYPQLVDSEGNYQCILEMEAKLNHLTINYIPTSGIPQIYDRLQPGDIIGVATDIPGLDVTHTGLVYRQIDGNIGLIHASPAGSVRVARDLQQYVGNVKHSVGIIVTRPIDSRI</sequence>
<proteinExistence type="predicted"/>
<comment type="caution">
    <text evidence="2">The sequence shown here is derived from an EMBL/GenBank/DDBJ whole genome shotgun (WGS) entry which is preliminary data.</text>
</comment>
<evidence type="ECO:0000256" key="1">
    <source>
        <dbReference type="SAM" id="MobiDB-lite"/>
    </source>
</evidence>
<dbReference type="Gene3D" id="2.30.260.10">
    <property type="entry name" value="putative xylanase like domain"/>
    <property type="match status" value="1"/>
</dbReference>
<feature type="compositionally biased region" description="Polar residues" evidence="1">
    <location>
        <begin position="54"/>
        <end position="65"/>
    </location>
</feature>
<evidence type="ECO:0000313" key="2">
    <source>
        <dbReference type="EMBL" id="MCP2730610.1"/>
    </source>
</evidence>
<feature type="compositionally biased region" description="Low complexity" evidence="1">
    <location>
        <begin position="37"/>
        <end position="49"/>
    </location>
</feature>
<organism evidence="2 3">
    <name type="scientific">Limnofasciculus baicalensis BBK-W-15</name>
    <dbReference type="NCBI Taxonomy" id="2699891"/>
    <lineage>
        <taxon>Bacteria</taxon>
        <taxon>Bacillati</taxon>
        <taxon>Cyanobacteriota</taxon>
        <taxon>Cyanophyceae</taxon>
        <taxon>Coleofasciculales</taxon>
        <taxon>Coleofasciculaceae</taxon>
        <taxon>Limnofasciculus</taxon>
        <taxon>Limnofasciculus baicalensis</taxon>
    </lineage>
</organism>
<dbReference type="AlphaFoldDB" id="A0AAE3GTV0"/>
<gene>
    <name evidence="2" type="ORF">NJ959_19460</name>
</gene>
<keyword evidence="3" id="KW-1185">Reference proteome</keyword>
<evidence type="ECO:0000313" key="3">
    <source>
        <dbReference type="Proteomes" id="UP001204953"/>
    </source>
</evidence>
<name>A0AAE3GTV0_9CYAN</name>
<dbReference type="InterPro" id="IPR010846">
    <property type="entry name" value="AmiA-like"/>
</dbReference>
<dbReference type="Proteomes" id="UP001204953">
    <property type="component" value="Unassembled WGS sequence"/>
</dbReference>
<protein>
    <submittedName>
        <fullName evidence="2">DUF1460 domain-containing protein</fullName>
    </submittedName>
</protein>
<feature type="region of interest" description="Disordered" evidence="1">
    <location>
        <begin position="37"/>
        <end position="66"/>
    </location>
</feature>
<reference evidence="2" key="1">
    <citation type="submission" date="2022-06" db="EMBL/GenBank/DDBJ databases">
        <title>New cyanobacteria of genus Symplocastrum in benthos of Lake Baikal.</title>
        <authorList>
            <person name="Sorokovikova E."/>
            <person name="Tikhonova I."/>
            <person name="Krasnopeev A."/>
            <person name="Evseev P."/>
            <person name="Gladkikh A."/>
            <person name="Belykh O."/>
        </authorList>
    </citation>
    <scope>NUCLEOTIDE SEQUENCE</scope>
    <source>
        <strain evidence="2">BBK-W-15</strain>
    </source>
</reference>
<accession>A0AAE3GTV0</accession>
<dbReference type="SUPFAM" id="SSF54001">
    <property type="entry name" value="Cysteine proteinases"/>
    <property type="match status" value="1"/>
</dbReference>